<reference evidence="7 8" key="1">
    <citation type="submission" date="2019-01" db="EMBL/GenBank/DDBJ databases">
        <authorList>
            <person name="Ruckert C."/>
            <person name="Busche T."/>
            <person name="Kalinowski J."/>
        </authorList>
    </citation>
    <scope>NUCLEOTIDE SEQUENCE [LARGE SCALE GENOMIC DNA]</scope>
    <source>
        <strain evidence="7 8">136/3</strain>
    </source>
</reference>
<dbReference type="Gene3D" id="3.40.50.1360">
    <property type="match status" value="1"/>
</dbReference>
<dbReference type="PROSITE" id="PS51000">
    <property type="entry name" value="HTH_DEOR_2"/>
    <property type="match status" value="1"/>
</dbReference>
<dbReference type="InterPro" id="IPR036390">
    <property type="entry name" value="WH_DNA-bd_sf"/>
</dbReference>
<keyword evidence="3" id="KW-0805">Transcription regulation</keyword>
<dbReference type="InterPro" id="IPR050313">
    <property type="entry name" value="Carb_Metab_HTH_regulators"/>
</dbReference>
<keyword evidence="2" id="KW-0678">Repressor</keyword>
<dbReference type="Pfam" id="PF00455">
    <property type="entry name" value="DeoRC"/>
    <property type="match status" value="1"/>
</dbReference>
<dbReference type="SMART" id="SM01134">
    <property type="entry name" value="DeoRC"/>
    <property type="match status" value="1"/>
</dbReference>
<sequence>MYSEERRRQIASLTAVEGRVNVTELASRFEVTAETIRRDLAVLDREGVVHRVHGGAVANQTFQTTEFSLDTRARSASGAKNSIAHAALRYLPDMQGGMFLDAGTTTAALAELICVQPAAKHWSIVTNSLSIALTLANSGLDEIQLLGGSVRAITQAVVGDTALRALALMRADVAFIGTNALTLDHGLSTADSQEAAIKSAMITNAHKVVVLCDSTKMGTDYLVSFGSIDDIDVIITDANAPESFIKALRERDVEVVIANA</sequence>
<accession>A0A410W8E4</accession>
<dbReference type="Proteomes" id="UP000288929">
    <property type="component" value="Chromosome"/>
</dbReference>
<dbReference type="EMBL" id="CP035299">
    <property type="protein sequence ID" value="QAU52218.1"/>
    <property type="molecule type" value="Genomic_DNA"/>
</dbReference>
<evidence type="ECO:0000256" key="1">
    <source>
        <dbReference type="ARBA" id="ARBA00021390"/>
    </source>
</evidence>
<keyword evidence="4" id="KW-0804">Transcription</keyword>
<gene>
    <name evidence="7" type="primary">glpR2</name>
    <name evidence="7" type="ORF">CPELA_04695</name>
</gene>
<evidence type="ECO:0000256" key="4">
    <source>
        <dbReference type="ARBA" id="ARBA00023163"/>
    </source>
</evidence>
<dbReference type="PANTHER" id="PTHR30363:SF4">
    <property type="entry name" value="GLYCEROL-3-PHOSPHATE REGULON REPRESSOR"/>
    <property type="match status" value="1"/>
</dbReference>
<dbReference type="OrthoDB" id="7688673at2"/>
<protein>
    <recommendedName>
        <fullName evidence="1">Lactose phosphotransferase system repressor</fullName>
    </recommendedName>
</protein>
<dbReference type="InterPro" id="IPR037171">
    <property type="entry name" value="NagB/RpiA_transferase-like"/>
</dbReference>
<organism evidence="7 8">
    <name type="scientific">Corynebacterium pelargi</name>
    <dbReference type="NCBI Taxonomy" id="1471400"/>
    <lineage>
        <taxon>Bacteria</taxon>
        <taxon>Bacillati</taxon>
        <taxon>Actinomycetota</taxon>
        <taxon>Actinomycetes</taxon>
        <taxon>Mycobacteriales</taxon>
        <taxon>Corynebacteriaceae</taxon>
        <taxon>Corynebacterium</taxon>
    </lineage>
</organism>
<name>A0A410W8E4_9CORY</name>
<dbReference type="PANTHER" id="PTHR30363">
    <property type="entry name" value="HTH-TYPE TRANSCRIPTIONAL REGULATOR SRLR-RELATED"/>
    <property type="match status" value="1"/>
</dbReference>
<dbReference type="GO" id="GO:0003700">
    <property type="term" value="F:DNA-binding transcription factor activity"/>
    <property type="evidence" value="ECO:0007669"/>
    <property type="project" value="InterPro"/>
</dbReference>
<evidence type="ECO:0000259" key="6">
    <source>
        <dbReference type="PROSITE" id="PS51000"/>
    </source>
</evidence>
<dbReference type="PRINTS" id="PR00037">
    <property type="entry name" value="HTHLACR"/>
</dbReference>
<comment type="function">
    <text evidence="5">Repressor of the lactose catabolism operon. Galactose-6-phosphate is the inducer.</text>
</comment>
<dbReference type="Gene3D" id="1.10.10.10">
    <property type="entry name" value="Winged helix-like DNA-binding domain superfamily/Winged helix DNA-binding domain"/>
    <property type="match status" value="1"/>
</dbReference>
<dbReference type="InterPro" id="IPR001034">
    <property type="entry name" value="DeoR_HTH"/>
</dbReference>
<dbReference type="KEGG" id="cpeg:CPELA_04695"/>
<dbReference type="InterPro" id="IPR014036">
    <property type="entry name" value="DeoR-like_C"/>
</dbReference>
<dbReference type="SMART" id="SM00420">
    <property type="entry name" value="HTH_DEOR"/>
    <property type="match status" value="1"/>
</dbReference>
<evidence type="ECO:0000313" key="7">
    <source>
        <dbReference type="EMBL" id="QAU52218.1"/>
    </source>
</evidence>
<keyword evidence="8" id="KW-1185">Reference proteome</keyword>
<dbReference type="Pfam" id="PF08220">
    <property type="entry name" value="HTH_DeoR"/>
    <property type="match status" value="1"/>
</dbReference>
<evidence type="ECO:0000256" key="2">
    <source>
        <dbReference type="ARBA" id="ARBA00022491"/>
    </source>
</evidence>
<feature type="domain" description="HTH deoR-type" evidence="6">
    <location>
        <begin position="3"/>
        <end position="58"/>
    </location>
</feature>
<dbReference type="SUPFAM" id="SSF46785">
    <property type="entry name" value="Winged helix' DNA-binding domain"/>
    <property type="match status" value="1"/>
</dbReference>
<proteinExistence type="predicted"/>
<evidence type="ECO:0000256" key="5">
    <source>
        <dbReference type="ARBA" id="ARBA00024937"/>
    </source>
</evidence>
<dbReference type="RefSeq" id="WP_128889696.1">
    <property type="nucleotide sequence ID" value="NZ_BMCX01000001.1"/>
</dbReference>
<dbReference type="InterPro" id="IPR036388">
    <property type="entry name" value="WH-like_DNA-bd_sf"/>
</dbReference>
<evidence type="ECO:0000256" key="3">
    <source>
        <dbReference type="ARBA" id="ARBA00023015"/>
    </source>
</evidence>
<dbReference type="AlphaFoldDB" id="A0A410W8E4"/>
<dbReference type="SUPFAM" id="SSF100950">
    <property type="entry name" value="NagB/RpiA/CoA transferase-like"/>
    <property type="match status" value="1"/>
</dbReference>
<evidence type="ECO:0000313" key="8">
    <source>
        <dbReference type="Proteomes" id="UP000288929"/>
    </source>
</evidence>